<feature type="compositionally biased region" description="Basic and acidic residues" evidence="3">
    <location>
        <begin position="1"/>
        <end position="12"/>
    </location>
</feature>
<dbReference type="InterPro" id="IPR001278">
    <property type="entry name" value="Arg-tRNA-ligase"/>
</dbReference>
<feature type="domain" description="DUF6598" evidence="5">
    <location>
        <begin position="364"/>
        <end position="606"/>
    </location>
</feature>
<evidence type="ECO:0000256" key="1">
    <source>
        <dbReference type="ARBA" id="ARBA00012837"/>
    </source>
</evidence>
<reference evidence="6 7" key="1">
    <citation type="journal article" date="2018" name="Mol. Plant">
        <title>The genome of Artemisia annua provides insight into the evolution of Asteraceae family and artemisinin biosynthesis.</title>
        <authorList>
            <person name="Shen Q."/>
            <person name="Zhang L."/>
            <person name="Liao Z."/>
            <person name="Wang S."/>
            <person name="Yan T."/>
            <person name="Shi P."/>
            <person name="Liu M."/>
            <person name="Fu X."/>
            <person name="Pan Q."/>
            <person name="Wang Y."/>
            <person name="Lv Z."/>
            <person name="Lu X."/>
            <person name="Zhang F."/>
            <person name="Jiang W."/>
            <person name="Ma Y."/>
            <person name="Chen M."/>
            <person name="Hao X."/>
            <person name="Li L."/>
            <person name="Tang Y."/>
            <person name="Lv G."/>
            <person name="Zhou Y."/>
            <person name="Sun X."/>
            <person name="Brodelius P.E."/>
            <person name="Rose J.K.C."/>
            <person name="Tang K."/>
        </authorList>
    </citation>
    <scope>NUCLEOTIDE SEQUENCE [LARGE SCALE GENOMIC DNA]</scope>
    <source>
        <strain evidence="7">cv. Huhao1</strain>
        <tissue evidence="6">Leaf</tissue>
    </source>
</reference>
<dbReference type="Pfam" id="PF20241">
    <property type="entry name" value="DUF6598"/>
    <property type="match status" value="1"/>
</dbReference>
<dbReference type="Pfam" id="PF05746">
    <property type="entry name" value="DALR_1"/>
    <property type="match status" value="1"/>
</dbReference>
<dbReference type="InterPro" id="IPR046533">
    <property type="entry name" value="DUF6598"/>
</dbReference>
<accession>A0A2U1PLB9</accession>
<dbReference type="InterPro" id="IPR009080">
    <property type="entry name" value="tRNAsynth_Ia_anticodon-bd"/>
</dbReference>
<comment type="catalytic activity">
    <reaction evidence="2">
        <text>tRNA(Arg) + L-arginine + ATP = L-arginyl-tRNA(Arg) + AMP + diphosphate</text>
        <dbReference type="Rhea" id="RHEA:20301"/>
        <dbReference type="Rhea" id="RHEA-COMP:9658"/>
        <dbReference type="Rhea" id="RHEA-COMP:9673"/>
        <dbReference type="ChEBI" id="CHEBI:30616"/>
        <dbReference type="ChEBI" id="CHEBI:32682"/>
        <dbReference type="ChEBI" id="CHEBI:33019"/>
        <dbReference type="ChEBI" id="CHEBI:78442"/>
        <dbReference type="ChEBI" id="CHEBI:78513"/>
        <dbReference type="ChEBI" id="CHEBI:456215"/>
        <dbReference type="EC" id="6.1.1.19"/>
    </reaction>
</comment>
<dbReference type="EC" id="6.1.1.19" evidence="1"/>
<gene>
    <name evidence="6" type="ORF">CTI12_AA140460</name>
</gene>
<protein>
    <recommendedName>
        <fullName evidence="1">arginine--tRNA ligase</fullName>
        <ecNumber evidence="1">6.1.1.19</ecNumber>
    </recommendedName>
</protein>
<dbReference type="AlphaFoldDB" id="A0A2U1PLB9"/>
<feature type="region of interest" description="Disordered" evidence="3">
    <location>
        <begin position="1"/>
        <end position="42"/>
    </location>
</feature>
<evidence type="ECO:0000256" key="3">
    <source>
        <dbReference type="SAM" id="MobiDB-lite"/>
    </source>
</evidence>
<name>A0A2U1PLB9_ARTAN</name>
<dbReference type="STRING" id="35608.A0A2U1PLB9"/>
<evidence type="ECO:0000313" key="7">
    <source>
        <dbReference type="Proteomes" id="UP000245207"/>
    </source>
</evidence>
<dbReference type="GO" id="GO:0005524">
    <property type="term" value="F:ATP binding"/>
    <property type="evidence" value="ECO:0007669"/>
    <property type="project" value="InterPro"/>
</dbReference>
<dbReference type="GO" id="GO:0004814">
    <property type="term" value="F:arginine-tRNA ligase activity"/>
    <property type="evidence" value="ECO:0007669"/>
    <property type="project" value="UniProtKB-EC"/>
</dbReference>
<evidence type="ECO:0000259" key="5">
    <source>
        <dbReference type="Pfam" id="PF20241"/>
    </source>
</evidence>
<sequence length="614" mass="70273">MDVLKQENDFERRKKRRDKVISRRAYSTSTKAASTSHSEGSAFDGIQKAKRWRLKEEIIKLFDDSIKHSFPEFEGEKPVICASHRPGRGDFNCQNVLSIWPKIRKSRDLRRKHVDIKRPRDVGEASELTLKRSKGWGTSEERVLELHLLQFTDKEGSSIYTCLGGHTIVFIAQKYKWVNMSSTKFVQKEMGYMKRTGYCSRKRLNALERSCLYVLPHILCEYIYGLSKKFTSFYSYYSSVRKIGSIVDTSTILLCEATAVVMEKCFHLLGITPEVSNPSKIPMLKSQSFAKRPIDVNVPVTVENQMRAKRKQKEAGRNLEGLFKDLFITRSVSVARDPPRNSRLELFSIIPSITTDSMFEFEELKLFGLIAVSDKYGLLPNEGSYFSKPDCAYVPLFNVDCCDAIDMRGSGVLYLGDPSCQHSVSFSSSIEVRMELTATTERKNVCFQLCNHKFKIDSSDIWEKEIDSKCDFVVVEGEDGRTKMHYILIRDAVDADLELRFNTKTPHEVCGFICAFYGCHPIHDSYTVLLFQSDLPFVLKHGRIPLERSMLAVPMNGSLVIEVELKDFKSGDVIFKGSRTFKSLREGTSHENIKAIETEIECSLDMKVHWKYKA</sequence>
<comment type="caution">
    <text evidence="6">The sequence shown here is derived from an EMBL/GenBank/DDBJ whole genome shotgun (WGS) entry which is preliminary data.</text>
</comment>
<evidence type="ECO:0000313" key="6">
    <source>
        <dbReference type="EMBL" id="PWA86522.1"/>
    </source>
</evidence>
<evidence type="ECO:0000256" key="2">
    <source>
        <dbReference type="ARBA" id="ARBA00049339"/>
    </source>
</evidence>
<dbReference type="SUPFAM" id="SSF47323">
    <property type="entry name" value="Anticodon-binding domain of a subclass of class I aminoacyl-tRNA synthetases"/>
    <property type="match status" value="1"/>
</dbReference>
<dbReference type="Gene3D" id="1.10.730.10">
    <property type="entry name" value="Isoleucyl-tRNA Synthetase, Domain 1"/>
    <property type="match status" value="1"/>
</dbReference>
<dbReference type="PANTHER" id="PTHR11956">
    <property type="entry name" value="ARGINYL-TRNA SYNTHETASE"/>
    <property type="match status" value="1"/>
</dbReference>
<dbReference type="EMBL" id="PKPP01001008">
    <property type="protein sequence ID" value="PWA86522.1"/>
    <property type="molecule type" value="Genomic_DNA"/>
</dbReference>
<dbReference type="Proteomes" id="UP000245207">
    <property type="component" value="Unassembled WGS sequence"/>
</dbReference>
<proteinExistence type="predicted"/>
<feature type="compositionally biased region" description="Low complexity" evidence="3">
    <location>
        <begin position="23"/>
        <end position="38"/>
    </location>
</feature>
<evidence type="ECO:0000259" key="4">
    <source>
        <dbReference type="Pfam" id="PF05746"/>
    </source>
</evidence>
<organism evidence="6 7">
    <name type="scientific">Artemisia annua</name>
    <name type="common">Sweet wormwood</name>
    <dbReference type="NCBI Taxonomy" id="35608"/>
    <lineage>
        <taxon>Eukaryota</taxon>
        <taxon>Viridiplantae</taxon>
        <taxon>Streptophyta</taxon>
        <taxon>Embryophyta</taxon>
        <taxon>Tracheophyta</taxon>
        <taxon>Spermatophyta</taxon>
        <taxon>Magnoliopsida</taxon>
        <taxon>eudicotyledons</taxon>
        <taxon>Gunneridae</taxon>
        <taxon>Pentapetalae</taxon>
        <taxon>asterids</taxon>
        <taxon>campanulids</taxon>
        <taxon>Asterales</taxon>
        <taxon>Asteraceae</taxon>
        <taxon>Asteroideae</taxon>
        <taxon>Anthemideae</taxon>
        <taxon>Artemisiinae</taxon>
        <taxon>Artemisia</taxon>
    </lineage>
</organism>
<dbReference type="GO" id="GO:0006420">
    <property type="term" value="P:arginyl-tRNA aminoacylation"/>
    <property type="evidence" value="ECO:0007669"/>
    <property type="project" value="InterPro"/>
</dbReference>
<dbReference type="InterPro" id="IPR008909">
    <property type="entry name" value="DALR_anticod-bd"/>
</dbReference>
<keyword evidence="6" id="KW-0436">Ligase</keyword>
<dbReference type="PANTHER" id="PTHR11956:SF5">
    <property type="entry name" value="ARGININE--TRNA LIGASE, CYTOPLASMIC"/>
    <property type="match status" value="1"/>
</dbReference>
<feature type="domain" description="DALR anticodon binding" evidence="4">
    <location>
        <begin position="207"/>
        <end position="273"/>
    </location>
</feature>
<dbReference type="OrthoDB" id="1602268at2759"/>
<keyword evidence="7" id="KW-1185">Reference proteome</keyword>